<dbReference type="EMBL" id="BKCJ011358425">
    <property type="protein sequence ID" value="GFD25151.1"/>
    <property type="molecule type" value="Genomic_DNA"/>
</dbReference>
<protein>
    <submittedName>
        <fullName evidence="2">Uncharacterized protein</fullName>
    </submittedName>
</protein>
<evidence type="ECO:0000313" key="2">
    <source>
        <dbReference type="EMBL" id="GFD25151.1"/>
    </source>
</evidence>
<feature type="region of interest" description="Disordered" evidence="1">
    <location>
        <begin position="39"/>
        <end position="66"/>
    </location>
</feature>
<accession>A0A699UUE3</accession>
<name>A0A699UUE3_TANCI</name>
<evidence type="ECO:0000256" key="1">
    <source>
        <dbReference type="SAM" id="MobiDB-lite"/>
    </source>
</evidence>
<reference evidence="2" key="1">
    <citation type="journal article" date="2019" name="Sci. Rep.">
        <title>Draft genome of Tanacetum cinerariifolium, the natural source of mosquito coil.</title>
        <authorList>
            <person name="Yamashiro T."/>
            <person name="Shiraishi A."/>
            <person name="Satake H."/>
            <person name="Nakayama K."/>
        </authorList>
    </citation>
    <scope>NUCLEOTIDE SEQUENCE</scope>
</reference>
<dbReference type="AlphaFoldDB" id="A0A699UUE3"/>
<feature type="compositionally biased region" description="Polar residues" evidence="1">
    <location>
        <begin position="54"/>
        <end position="66"/>
    </location>
</feature>
<comment type="caution">
    <text evidence="2">The sequence shown here is derived from an EMBL/GenBank/DDBJ whole genome shotgun (WGS) entry which is preliminary data.</text>
</comment>
<gene>
    <name evidence="2" type="ORF">Tci_897120</name>
</gene>
<organism evidence="2">
    <name type="scientific">Tanacetum cinerariifolium</name>
    <name type="common">Dalmatian daisy</name>
    <name type="synonym">Chrysanthemum cinerariifolium</name>
    <dbReference type="NCBI Taxonomy" id="118510"/>
    <lineage>
        <taxon>Eukaryota</taxon>
        <taxon>Viridiplantae</taxon>
        <taxon>Streptophyta</taxon>
        <taxon>Embryophyta</taxon>
        <taxon>Tracheophyta</taxon>
        <taxon>Spermatophyta</taxon>
        <taxon>Magnoliopsida</taxon>
        <taxon>eudicotyledons</taxon>
        <taxon>Gunneridae</taxon>
        <taxon>Pentapetalae</taxon>
        <taxon>asterids</taxon>
        <taxon>campanulids</taxon>
        <taxon>Asterales</taxon>
        <taxon>Asteraceae</taxon>
        <taxon>Asteroideae</taxon>
        <taxon>Anthemideae</taxon>
        <taxon>Anthemidinae</taxon>
        <taxon>Tanacetum</taxon>
    </lineage>
</organism>
<sequence>MSAKQTSWNEFSSAMASAVICLSTEDVLVAVLEDVNDEFIPSPALPTPPSQPSQDIPSTSQAQSPL</sequence>
<proteinExistence type="predicted"/>